<dbReference type="GO" id="GO:0003677">
    <property type="term" value="F:DNA binding"/>
    <property type="evidence" value="ECO:0007669"/>
    <property type="project" value="UniProtKB-UniRule"/>
</dbReference>
<dbReference type="Pfam" id="PF14659">
    <property type="entry name" value="Phage_int_SAM_3"/>
    <property type="match status" value="1"/>
</dbReference>
<dbReference type="PANTHER" id="PTHR30349">
    <property type="entry name" value="PHAGE INTEGRASE-RELATED"/>
    <property type="match status" value="1"/>
</dbReference>
<dbReference type="GO" id="GO:0015074">
    <property type="term" value="P:DNA integration"/>
    <property type="evidence" value="ECO:0007669"/>
    <property type="project" value="UniProtKB-KW"/>
</dbReference>
<feature type="domain" description="Core-binding (CB)" evidence="7">
    <location>
        <begin position="1"/>
        <end position="88"/>
    </location>
</feature>
<protein>
    <submittedName>
        <fullName evidence="8">Tyrosine-type recombinase/integrase</fullName>
    </submittedName>
</protein>
<name>A0A6L8W8N0_9PROT</name>
<proteinExistence type="inferred from homology"/>
<dbReference type="PANTHER" id="PTHR30349:SF64">
    <property type="entry name" value="PROPHAGE INTEGRASE INTD-RELATED"/>
    <property type="match status" value="1"/>
</dbReference>
<dbReference type="CDD" id="cd01189">
    <property type="entry name" value="INT_ICEBs1_C_like"/>
    <property type="match status" value="1"/>
</dbReference>
<gene>
    <name evidence="8" type="ORF">GQE98_12680</name>
</gene>
<sequence length="313" mass="35200">MTKANATIKYAALLWLKRCKLDGLERATIRSYKGHFMHHIGPKIGGLLLEEFTAADVQDFIDEMLEENSRAMTKKVLTSLRSILSTAQSRGMIDKNVAREIKLRRASRNDKERIIPTKDEIRLLIDKAPPREKPLVITAILTGMRSSELRGLSWAHVDFTKGLIHIKQRADRYNAIGVPKSRAGIRTIPMSPLVASTLKDWKARCPKGELNLVFPNGAGNVEGHANIYHRIFKPLMIACENVDSDGKLKFGFHSLRHAAASLFIEQGWTPKKIQVLLGHSSINMTFDVYGHLFHNPEEDIAQMAKMESDLLAT</sequence>
<dbReference type="SUPFAM" id="SSF56349">
    <property type="entry name" value="DNA breaking-rejoining enzymes"/>
    <property type="match status" value="1"/>
</dbReference>
<dbReference type="GO" id="GO:0006310">
    <property type="term" value="P:DNA recombination"/>
    <property type="evidence" value="ECO:0007669"/>
    <property type="project" value="UniProtKB-KW"/>
</dbReference>
<evidence type="ECO:0000313" key="8">
    <source>
        <dbReference type="EMBL" id="MZR31488.1"/>
    </source>
</evidence>
<feature type="domain" description="Tyr recombinase" evidence="6">
    <location>
        <begin position="111"/>
        <end position="304"/>
    </location>
</feature>
<reference evidence="8 9" key="1">
    <citation type="submission" date="2019-12" db="EMBL/GenBank/DDBJ databases">
        <title>Snethiella sp. nov. sp. isolated from sea sand.</title>
        <authorList>
            <person name="Kim J."/>
            <person name="Jeong S.E."/>
            <person name="Jung H.S."/>
            <person name="Jeon C.O."/>
        </authorList>
    </citation>
    <scope>NUCLEOTIDE SEQUENCE [LARGE SCALE GENOMIC DNA]</scope>
    <source>
        <strain evidence="8 9">DP05</strain>
    </source>
</reference>
<dbReference type="Proteomes" id="UP000476030">
    <property type="component" value="Unassembled WGS sequence"/>
</dbReference>
<dbReference type="AlphaFoldDB" id="A0A6L8W8N0"/>
<evidence type="ECO:0000256" key="2">
    <source>
        <dbReference type="ARBA" id="ARBA00022908"/>
    </source>
</evidence>
<dbReference type="Gene3D" id="1.10.150.130">
    <property type="match status" value="1"/>
</dbReference>
<dbReference type="RefSeq" id="WP_161315990.1">
    <property type="nucleotide sequence ID" value="NZ_WTUW01000002.1"/>
</dbReference>
<dbReference type="InterPro" id="IPR010998">
    <property type="entry name" value="Integrase_recombinase_N"/>
</dbReference>
<evidence type="ECO:0000313" key="9">
    <source>
        <dbReference type="Proteomes" id="UP000476030"/>
    </source>
</evidence>
<dbReference type="EMBL" id="WTUW01000002">
    <property type="protein sequence ID" value="MZR31488.1"/>
    <property type="molecule type" value="Genomic_DNA"/>
</dbReference>
<dbReference type="PROSITE" id="PS51898">
    <property type="entry name" value="TYR_RECOMBINASE"/>
    <property type="match status" value="1"/>
</dbReference>
<dbReference type="InterPro" id="IPR002104">
    <property type="entry name" value="Integrase_catalytic"/>
</dbReference>
<dbReference type="Gene3D" id="1.10.443.10">
    <property type="entry name" value="Intergrase catalytic core"/>
    <property type="match status" value="1"/>
</dbReference>
<dbReference type="InterPro" id="IPR004107">
    <property type="entry name" value="Integrase_SAM-like_N"/>
</dbReference>
<keyword evidence="9" id="KW-1185">Reference proteome</keyword>
<dbReference type="InterPro" id="IPR013762">
    <property type="entry name" value="Integrase-like_cat_sf"/>
</dbReference>
<evidence type="ECO:0000256" key="4">
    <source>
        <dbReference type="ARBA" id="ARBA00023172"/>
    </source>
</evidence>
<evidence type="ECO:0000256" key="3">
    <source>
        <dbReference type="ARBA" id="ARBA00023125"/>
    </source>
</evidence>
<comment type="caution">
    <text evidence="8">The sequence shown here is derived from an EMBL/GenBank/DDBJ whole genome shotgun (WGS) entry which is preliminary data.</text>
</comment>
<keyword evidence="2" id="KW-0229">DNA integration</keyword>
<dbReference type="InterPro" id="IPR011010">
    <property type="entry name" value="DNA_brk_join_enz"/>
</dbReference>
<evidence type="ECO:0000259" key="6">
    <source>
        <dbReference type="PROSITE" id="PS51898"/>
    </source>
</evidence>
<dbReference type="Pfam" id="PF00589">
    <property type="entry name" value="Phage_integrase"/>
    <property type="match status" value="1"/>
</dbReference>
<evidence type="ECO:0000256" key="1">
    <source>
        <dbReference type="ARBA" id="ARBA00008857"/>
    </source>
</evidence>
<evidence type="ECO:0000259" key="7">
    <source>
        <dbReference type="PROSITE" id="PS51900"/>
    </source>
</evidence>
<dbReference type="InterPro" id="IPR044068">
    <property type="entry name" value="CB"/>
</dbReference>
<keyword evidence="3 5" id="KW-0238">DNA-binding</keyword>
<dbReference type="PROSITE" id="PS51900">
    <property type="entry name" value="CB"/>
    <property type="match status" value="1"/>
</dbReference>
<evidence type="ECO:0000256" key="5">
    <source>
        <dbReference type="PROSITE-ProRule" id="PRU01248"/>
    </source>
</evidence>
<comment type="similarity">
    <text evidence="1">Belongs to the 'phage' integrase family.</text>
</comment>
<keyword evidence="4" id="KW-0233">DNA recombination</keyword>
<accession>A0A6L8W8N0</accession>
<dbReference type="InterPro" id="IPR050090">
    <property type="entry name" value="Tyrosine_recombinase_XerCD"/>
</dbReference>
<organism evidence="8 9">
    <name type="scientific">Sneathiella litorea</name>
    <dbReference type="NCBI Taxonomy" id="2606216"/>
    <lineage>
        <taxon>Bacteria</taxon>
        <taxon>Pseudomonadati</taxon>
        <taxon>Pseudomonadota</taxon>
        <taxon>Alphaproteobacteria</taxon>
        <taxon>Sneathiellales</taxon>
        <taxon>Sneathiellaceae</taxon>
        <taxon>Sneathiella</taxon>
    </lineage>
</organism>